<accession>A0AAD6X3C3</accession>
<dbReference type="Proteomes" id="UP001218188">
    <property type="component" value="Unassembled WGS sequence"/>
</dbReference>
<evidence type="ECO:0000256" key="1">
    <source>
        <dbReference type="SAM" id="MobiDB-lite"/>
    </source>
</evidence>
<feature type="compositionally biased region" description="Basic and acidic residues" evidence="1">
    <location>
        <begin position="205"/>
        <end position="217"/>
    </location>
</feature>
<keyword evidence="3" id="KW-1185">Reference proteome</keyword>
<sequence>MGPGVDSLGPYAAPNPATNNRTALSDEIFDRVQFWHSTRRRHRVSQHDYCPLYYLVIRRPASLQLLYLDAPGVTSCDGDAMFKGVEGKVNDWEEKMQNEMQPVRCELGLPPYGRSAGNRSKTYSDIGWRPAFSRMRPAAANMYPLELTQLDPTSKKSDQKGCCLFTPVGSRPGPTVIYSSPLIELQCLNRKRLGGSARIGPPPPRPREFGSRERETGRRAPSFLRGWVFAPSSRNSLSLTQFKVIDLNGRDVRHA</sequence>
<organism evidence="2 3">
    <name type="scientific">Mycena alexandri</name>
    <dbReference type="NCBI Taxonomy" id="1745969"/>
    <lineage>
        <taxon>Eukaryota</taxon>
        <taxon>Fungi</taxon>
        <taxon>Dikarya</taxon>
        <taxon>Basidiomycota</taxon>
        <taxon>Agaricomycotina</taxon>
        <taxon>Agaricomycetes</taxon>
        <taxon>Agaricomycetidae</taxon>
        <taxon>Agaricales</taxon>
        <taxon>Marasmiineae</taxon>
        <taxon>Mycenaceae</taxon>
        <taxon>Mycena</taxon>
    </lineage>
</organism>
<evidence type="ECO:0000313" key="2">
    <source>
        <dbReference type="EMBL" id="KAJ7033336.1"/>
    </source>
</evidence>
<gene>
    <name evidence="2" type="ORF">C8F04DRAFT_1184320</name>
</gene>
<proteinExistence type="predicted"/>
<reference evidence="2" key="1">
    <citation type="submission" date="2023-03" db="EMBL/GenBank/DDBJ databases">
        <title>Massive genome expansion in bonnet fungi (Mycena s.s.) driven by repeated elements and novel gene families across ecological guilds.</title>
        <authorList>
            <consortium name="Lawrence Berkeley National Laboratory"/>
            <person name="Harder C.B."/>
            <person name="Miyauchi S."/>
            <person name="Viragh M."/>
            <person name="Kuo A."/>
            <person name="Thoen E."/>
            <person name="Andreopoulos B."/>
            <person name="Lu D."/>
            <person name="Skrede I."/>
            <person name="Drula E."/>
            <person name="Henrissat B."/>
            <person name="Morin E."/>
            <person name="Kohler A."/>
            <person name="Barry K."/>
            <person name="LaButti K."/>
            <person name="Morin E."/>
            <person name="Salamov A."/>
            <person name="Lipzen A."/>
            <person name="Mereny Z."/>
            <person name="Hegedus B."/>
            <person name="Baldrian P."/>
            <person name="Stursova M."/>
            <person name="Weitz H."/>
            <person name="Taylor A."/>
            <person name="Grigoriev I.V."/>
            <person name="Nagy L.G."/>
            <person name="Martin F."/>
            <person name="Kauserud H."/>
        </authorList>
    </citation>
    <scope>NUCLEOTIDE SEQUENCE</scope>
    <source>
        <strain evidence="2">CBHHK200</strain>
    </source>
</reference>
<evidence type="ECO:0000313" key="3">
    <source>
        <dbReference type="Proteomes" id="UP001218188"/>
    </source>
</evidence>
<comment type="caution">
    <text evidence="2">The sequence shown here is derived from an EMBL/GenBank/DDBJ whole genome shotgun (WGS) entry which is preliminary data.</text>
</comment>
<dbReference type="EMBL" id="JARJCM010000066">
    <property type="protein sequence ID" value="KAJ7033336.1"/>
    <property type="molecule type" value="Genomic_DNA"/>
</dbReference>
<protein>
    <submittedName>
        <fullName evidence="2">Uncharacterized protein</fullName>
    </submittedName>
</protein>
<dbReference type="AlphaFoldDB" id="A0AAD6X3C3"/>
<name>A0AAD6X3C3_9AGAR</name>
<feature type="region of interest" description="Disordered" evidence="1">
    <location>
        <begin position="194"/>
        <end position="217"/>
    </location>
</feature>